<evidence type="ECO:0000256" key="3">
    <source>
        <dbReference type="ARBA" id="ARBA00022692"/>
    </source>
</evidence>
<sequence>MSGWGEQGLLLLLALLANTLSALAGGGSGLLQLPVLLFLGLAFPVALATHKIASVALGIGATLRHLRSERINWRFALFILAAGLPGVWLGTQLILQVPEAWARAALGLLTLGLGIYSWRRPALGQVADLRNTHRAGLLIGGGALFLIGMLNGSLTSGTGLFVTLWLVRWFGLDYTRAVTYTLILVGLFWNGTGAWFLAQQAPVRWDWLPALLLGSLMGGYLGAHLALKHGNRLVKRSFEVLTVLVGAKLLFDAWPLLMAGAPA</sequence>
<dbReference type="AlphaFoldDB" id="A0A2P6AS63"/>
<keyword evidence="8" id="KW-1185">Reference proteome</keyword>
<dbReference type="OrthoDB" id="8559109at2"/>
<feature type="transmembrane region" description="Helical" evidence="6">
    <location>
        <begin position="178"/>
        <end position="198"/>
    </location>
</feature>
<feature type="transmembrane region" description="Helical" evidence="6">
    <location>
        <begin position="210"/>
        <end position="227"/>
    </location>
</feature>
<protein>
    <recommendedName>
        <fullName evidence="6">Probable membrane transporter protein</fullName>
    </recommendedName>
</protein>
<evidence type="ECO:0000313" key="7">
    <source>
        <dbReference type="EMBL" id="PQA40551.1"/>
    </source>
</evidence>
<keyword evidence="6" id="KW-1003">Cell membrane</keyword>
<dbReference type="InterPro" id="IPR051598">
    <property type="entry name" value="TSUP/Inactive_protease-like"/>
</dbReference>
<evidence type="ECO:0000256" key="2">
    <source>
        <dbReference type="ARBA" id="ARBA00009142"/>
    </source>
</evidence>
<evidence type="ECO:0000256" key="1">
    <source>
        <dbReference type="ARBA" id="ARBA00004141"/>
    </source>
</evidence>
<dbReference type="Proteomes" id="UP000243900">
    <property type="component" value="Unassembled WGS sequence"/>
</dbReference>
<evidence type="ECO:0000256" key="6">
    <source>
        <dbReference type="RuleBase" id="RU363041"/>
    </source>
</evidence>
<comment type="similarity">
    <text evidence="2 6">Belongs to the 4-toluene sulfonate uptake permease (TSUP) (TC 2.A.102) family.</text>
</comment>
<name>A0A2P6AS63_9GAMM</name>
<dbReference type="PANTHER" id="PTHR43701">
    <property type="entry name" value="MEMBRANE TRANSPORTER PROTEIN MJ0441-RELATED"/>
    <property type="match status" value="1"/>
</dbReference>
<feature type="transmembrane region" description="Helical" evidence="6">
    <location>
        <begin position="138"/>
        <end position="166"/>
    </location>
</feature>
<comment type="caution">
    <text evidence="7">The sequence shown here is derived from an EMBL/GenBank/DDBJ whole genome shotgun (WGS) entry which is preliminary data.</text>
</comment>
<reference evidence="8" key="1">
    <citation type="submission" date="2018-02" db="EMBL/GenBank/DDBJ databases">
        <title>Genome sequencing of Solimonas sp. HR-BB.</title>
        <authorList>
            <person name="Lee Y."/>
            <person name="Jeon C.O."/>
        </authorList>
    </citation>
    <scope>NUCLEOTIDE SEQUENCE [LARGE SCALE GENOMIC DNA]</scope>
    <source>
        <strain evidence="8">HR-E</strain>
    </source>
</reference>
<dbReference type="Pfam" id="PF01925">
    <property type="entry name" value="TauE"/>
    <property type="match status" value="1"/>
</dbReference>
<evidence type="ECO:0000313" key="8">
    <source>
        <dbReference type="Proteomes" id="UP000243900"/>
    </source>
</evidence>
<organism evidence="7 8">
    <name type="scientific">Amnimonas aquatica</name>
    <dbReference type="NCBI Taxonomy" id="2094561"/>
    <lineage>
        <taxon>Bacteria</taxon>
        <taxon>Pseudomonadati</taxon>
        <taxon>Pseudomonadota</taxon>
        <taxon>Gammaproteobacteria</taxon>
        <taxon>Moraxellales</taxon>
        <taxon>Moraxellaceae</taxon>
        <taxon>Amnimonas</taxon>
    </lineage>
</organism>
<dbReference type="GO" id="GO:0005886">
    <property type="term" value="C:plasma membrane"/>
    <property type="evidence" value="ECO:0007669"/>
    <property type="project" value="UniProtKB-SubCell"/>
</dbReference>
<evidence type="ECO:0000256" key="4">
    <source>
        <dbReference type="ARBA" id="ARBA00022989"/>
    </source>
</evidence>
<keyword evidence="4 6" id="KW-1133">Transmembrane helix</keyword>
<gene>
    <name evidence="7" type="ORF">C5O18_06500</name>
</gene>
<dbReference type="InterPro" id="IPR002781">
    <property type="entry name" value="TM_pro_TauE-like"/>
</dbReference>
<keyword evidence="3 6" id="KW-0812">Transmembrane</keyword>
<keyword evidence="5 6" id="KW-0472">Membrane</keyword>
<proteinExistence type="inferred from homology"/>
<accession>A0A2P6AS63</accession>
<dbReference type="EMBL" id="PTQZ01000141">
    <property type="protein sequence ID" value="PQA40551.1"/>
    <property type="molecule type" value="Genomic_DNA"/>
</dbReference>
<feature type="transmembrane region" description="Helical" evidence="6">
    <location>
        <begin position="75"/>
        <end position="94"/>
    </location>
</feature>
<feature type="transmembrane region" description="Helical" evidence="6">
    <location>
        <begin position="34"/>
        <end position="63"/>
    </location>
</feature>
<dbReference type="PANTHER" id="PTHR43701:SF5">
    <property type="entry name" value="MEMBRANE TRANSPORTER PROTEIN-RELATED"/>
    <property type="match status" value="1"/>
</dbReference>
<comment type="subcellular location">
    <subcellularLocation>
        <location evidence="6">Cell membrane</location>
        <topology evidence="6">Multi-pass membrane protein</topology>
    </subcellularLocation>
    <subcellularLocation>
        <location evidence="1">Membrane</location>
        <topology evidence="1">Multi-pass membrane protein</topology>
    </subcellularLocation>
</comment>
<evidence type="ECO:0000256" key="5">
    <source>
        <dbReference type="ARBA" id="ARBA00023136"/>
    </source>
</evidence>
<feature type="transmembrane region" description="Helical" evidence="6">
    <location>
        <begin position="100"/>
        <end position="118"/>
    </location>
</feature>